<keyword evidence="4" id="KW-1185">Reference proteome</keyword>
<dbReference type="AlphaFoldDB" id="A0A1U7LI71"/>
<sequence>MPPPATSAIKKDLGTFKEFFGDVPKEAMVVGLAGTLPYLATSVTVLGLSWNNQRAYQGITDMFIISPESSEYLLHILQPLQIGYGACIISILGAIHWGLEFAEYGGRQGYNRYALGVLSTVLAWPTVLLPFNYALIVQFVGFTGLWYADVNATKYGWAPPWYMTYRFLLTFIVCTSIVFTLVMQGWIEPHNAGSIQRLDELGEKKRDDLEHLRKLTKEDNQGNERQKENPIKDESKHRAVDEYKDETEADSQESLKDDVAEGNTTIEEN</sequence>
<keyword evidence="2" id="KW-1133">Transmembrane helix</keyword>
<proteinExistence type="predicted"/>
<feature type="compositionally biased region" description="Basic and acidic residues" evidence="1">
    <location>
        <begin position="214"/>
        <end position="242"/>
    </location>
</feature>
<dbReference type="OMA" id="QIGYGAC"/>
<dbReference type="OrthoDB" id="194289at2759"/>
<feature type="region of interest" description="Disordered" evidence="1">
    <location>
        <begin position="214"/>
        <end position="269"/>
    </location>
</feature>
<dbReference type="Pfam" id="PF11911">
    <property type="entry name" value="DUF3429"/>
    <property type="match status" value="1"/>
</dbReference>
<dbReference type="EMBL" id="LXFE01003532">
    <property type="protein sequence ID" value="OLL22293.1"/>
    <property type="molecule type" value="Genomic_DNA"/>
</dbReference>
<organism evidence="3 4">
    <name type="scientific">Neolecta irregularis (strain DAH-3)</name>
    <dbReference type="NCBI Taxonomy" id="1198029"/>
    <lineage>
        <taxon>Eukaryota</taxon>
        <taxon>Fungi</taxon>
        <taxon>Dikarya</taxon>
        <taxon>Ascomycota</taxon>
        <taxon>Taphrinomycotina</taxon>
        <taxon>Neolectales</taxon>
        <taxon>Neolectaceae</taxon>
        <taxon>Neolecta</taxon>
    </lineage>
</organism>
<evidence type="ECO:0000313" key="4">
    <source>
        <dbReference type="Proteomes" id="UP000186594"/>
    </source>
</evidence>
<dbReference type="Proteomes" id="UP000186594">
    <property type="component" value="Unassembled WGS sequence"/>
</dbReference>
<reference evidence="3 4" key="1">
    <citation type="submission" date="2016-04" db="EMBL/GenBank/DDBJ databases">
        <title>Evolutionary innovation and constraint leading to complex multicellularity in the Ascomycota.</title>
        <authorList>
            <person name="Cisse O."/>
            <person name="Nguyen A."/>
            <person name="Hewitt D.A."/>
            <person name="Jedd G."/>
            <person name="Stajich J.E."/>
        </authorList>
    </citation>
    <scope>NUCLEOTIDE SEQUENCE [LARGE SCALE GENOMIC DNA]</scope>
    <source>
        <strain evidence="3 4">DAH-3</strain>
    </source>
</reference>
<evidence type="ECO:0000313" key="3">
    <source>
        <dbReference type="EMBL" id="OLL22293.1"/>
    </source>
</evidence>
<dbReference type="STRING" id="1198029.A0A1U7LI71"/>
<protein>
    <submittedName>
        <fullName evidence="3">Transmembrane protein 69</fullName>
    </submittedName>
</protein>
<dbReference type="PANTHER" id="PTHR15887">
    <property type="entry name" value="TRANSMEMBRANE PROTEIN 69"/>
    <property type="match status" value="1"/>
</dbReference>
<evidence type="ECO:0000256" key="1">
    <source>
        <dbReference type="SAM" id="MobiDB-lite"/>
    </source>
</evidence>
<gene>
    <name evidence="3" type="ORF">NEOLI_001554</name>
</gene>
<name>A0A1U7LI71_NEOID</name>
<evidence type="ECO:0000256" key="2">
    <source>
        <dbReference type="SAM" id="Phobius"/>
    </source>
</evidence>
<comment type="caution">
    <text evidence="3">The sequence shown here is derived from an EMBL/GenBank/DDBJ whole genome shotgun (WGS) entry which is preliminary data.</text>
</comment>
<dbReference type="InterPro" id="IPR021836">
    <property type="entry name" value="DUF3429"/>
</dbReference>
<keyword evidence="2" id="KW-0472">Membrane</keyword>
<feature type="transmembrane region" description="Helical" evidence="2">
    <location>
        <begin position="167"/>
        <end position="187"/>
    </location>
</feature>
<feature type="transmembrane region" description="Helical" evidence="2">
    <location>
        <begin position="114"/>
        <end position="147"/>
    </location>
</feature>
<dbReference type="PANTHER" id="PTHR15887:SF1">
    <property type="entry name" value="TRANSMEMBRANE PROTEIN 69"/>
    <property type="match status" value="1"/>
</dbReference>
<accession>A0A1U7LI71</accession>
<keyword evidence="2 3" id="KW-0812">Transmembrane</keyword>